<keyword evidence="3" id="KW-0238">DNA-binding</keyword>
<dbReference type="GO" id="GO:0043565">
    <property type="term" value="F:sequence-specific DNA binding"/>
    <property type="evidence" value="ECO:0007669"/>
    <property type="project" value="TreeGrafter"/>
</dbReference>
<dbReference type="Pfam" id="PF03466">
    <property type="entry name" value="LysR_substrate"/>
    <property type="match status" value="1"/>
</dbReference>
<dbReference type="InterPro" id="IPR000847">
    <property type="entry name" value="LysR_HTH_N"/>
</dbReference>
<dbReference type="EMBL" id="CP004387">
    <property type="protein sequence ID" value="AJD49437.1"/>
    <property type="molecule type" value="Genomic_DNA"/>
</dbReference>
<reference evidence="6 7" key="1">
    <citation type="journal article" date="2012" name="J. Bacteriol.">
        <title>Genome sequence of an alkane-degrading bacterium, Alcanivorax pacificus type strain W11-5, isolated from deep sea sediment.</title>
        <authorList>
            <person name="Lai Q."/>
            <person name="Shao Z."/>
        </authorList>
    </citation>
    <scope>NUCLEOTIDE SEQUENCE [LARGE SCALE GENOMIC DNA]</scope>
    <source>
        <strain evidence="6 7">W11-5</strain>
    </source>
</reference>
<dbReference type="Gene3D" id="3.40.190.10">
    <property type="entry name" value="Periplasmic binding protein-like II"/>
    <property type="match status" value="2"/>
</dbReference>
<dbReference type="FunFam" id="1.10.10.10:FF:000001">
    <property type="entry name" value="LysR family transcriptional regulator"/>
    <property type="match status" value="1"/>
</dbReference>
<dbReference type="InterPro" id="IPR005119">
    <property type="entry name" value="LysR_subst-bd"/>
</dbReference>
<evidence type="ECO:0000259" key="5">
    <source>
        <dbReference type="PROSITE" id="PS50931"/>
    </source>
</evidence>
<dbReference type="InterPro" id="IPR036390">
    <property type="entry name" value="WH_DNA-bd_sf"/>
</dbReference>
<keyword evidence="2" id="KW-0805">Transcription regulation</keyword>
<dbReference type="AlphaFoldDB" id="A0A0B4XT11"/>
<keyword evidence="7" id="KW-1185">Reference proteome</keyword>
<dbReference type="KEGG" id="apac:S7S_15125"/>
<dbReference type="Gene3D" id="1.10.10.10">
    <property type="entry name" value="Winged helix-like DNA-binding domain superfamily/Winged helix DNA-binding domain"/>
    <property type="match status" value="1"/>
</dbReference>
<dbReference type="PROSITE" id="PS50931">
    <property type="entry name" value="HTH_LYSR"/>
    <property type="match status" value="1"/>
</dbReference>
<name>A0A0B4XT11_9GAMM</name>
<dbReference type="HOGENOM" id="CLU_039613_16_4_6"/>
<dbReference type="OrthoDB" id="9815676at2"/>
<dbReference type="Proteomes" id="UP000006764">
    <property type="component" value="Chromosome"/>
</dbReference>
<evidence type="ECO:0000256" key="1">
    <source>
        <dbReference type="ARBA" id="ARBA00009437"/>
    </source>
</evidence>
<dbReference type="PANTHER" id="PTHR30537:SF20">
    <property type="entry name" value="TRANSCRIPTIONAL REGULATORY PROTEIN"/>
    <property type="match status" value="1"/>
</dbReference>
<evidence type="ECO:0000256" key="4">
    <source>
        <dbReference type="ARBA" id="ARBA00023163"/>
    </source>
</evidence>
<sequence length="302" mass="32715">MSGHDAPQSAELRLFVAVVECGTISAAAEQLGVAPSVVSRTLSRLERKLGTTLLSRTTRRMELTEEGRFALERARVILDQMDALEDSLASRREQPVGRLRVDAATPFMLHALVPHVPAFRRLYPQISLQLNTSDQIIDLLEQRTDIAIRIGRLADSTLHARSLGMTPLRLLASPDYLARAGTPRSVAELPRHSLLGFSRPESLNTWPVRQPDGGGLVITPTLSASSGETLRALALAGEGIACLSGFMTDADLAAGALVPVLPNAMKGAAQEINAVYYRHSQLALRIRCFLDFMQQKCGTASA</sequence>
<comment type="similarity">
    <text evidence="1">Belongs to the LysR transcriptional regulatory family.</text>
</comment>
<organism evidence="6 7">
    <name type="scientific">Isoalcanivorax pacificus W11-5</name>
    <dbReference type="NCBI Taxonomy" id="391936"/>
    <lineage>
        <taxon>Bacteria</taxon>
        <taxon>Pseudomonadati</taxon>
        <taxon>Pseudomonadota</taxon>
        <taxon>Gammaproteobacteria</taxon>
        <taxon>Oceanospirillales</taxon>
        <taxon>Alcanivoracaceae</taxon>
        <taxon>Isoalcanivorax</taxon>
    </lineage>
</organism>
<gene>
    <name evidence="6" type="ORF">S7S_15125</name>
</gene>
<dbReference type="SUPFAM" id="SSF53850">
    <property type="entry name" value="Periplasmic binding protein-like II"/>
    <property type="match status" value="1"/>
</dbReference>
<dbReference type="SUPFAM" id="SSF46785">
    <property type="entry name" value="Winged helix' DNA-binding domain"/>
    <property type="match status" value="1"/>
</dbReference>
<dbReference type="GO" id="GO:0003700">
    <property type="term" value="F:DNA-binding transcription factor activity"/>
    <property type="evidence" value="ECO:0007669"/>
    <property type="project" value="InterPro"/>
</dbReference>
<evidence type="ECO:0000313" key="6">
    <source>
        <dbReference type="EMBL" id="AJD49437.1"/>
    </source>
</evidence>
<dbReference type="STRING" id="391936.S7S_15125"/>
<feature type="domain" description="HTH lysR-type" evidence="5">
    <location>
        <begin position="7"/>
        <end position="64"/>
    </location>
</feature>
<dbReference type="InterPro" id="IPR058163">
    <property type="entry name" value="LysR-type_TF_proteobact-type"/>
</dbReference>
<dbReference type="RefSeq" id="WP_008733609.1">
    <property type="nucleotide sequence ID" value="NZ_CP004387.1"/>
</dbReference>
<evidence type="ECO:0000256" key="2">
    <source>
        <dbReference type="ARBA" id="ARBA00023015"/>
    </source>
</evidence>
<proteinExistence type="inferred from homology"/>
<dbReference type="InterPro" id="IPR036388">
    <property type="entry name" value="WH-like_DNA-bd_sf"/>
</dbReference>
<protein>
    <submittedName>
        <fullName evidence="6">LysR family transcriptional regulator</fullName>
    </submittedName>
</protein>
<accession>A0A0B4XT11</accession>
<dbReference type="Pfam" id="PF00126">
    <property type="entry name" value="HTH_1"/>
    <property type="match status" value="1"/>
</dbReference>
<dbReference type="GO" id="GO:0006351">
    <property type="term" value="P:DNA-templated transcription"/>
    <property type="evidence" value="ECO:0007669"/>
    <property type="project" value="TreeGrafter"/>
</dbReference>
<evidence type="ECO:0000256" key="3">
    <source>
        <dbReference type="ARBA" id="ARBA00023125"/>
    </source>
</evidence>
<evidence type="ECO:0000313" key="7">
    <source>
        <dbReference type="Proteomes" id="UP000006764"/>
    </source>
</evidence>
<dbReference type="PANTHER" id="PTHR30537">
    <property type="entry name" value="HTH-TYPE TRANSCRIPTIONAL REGULATOR"/>
    <property type="match status" value="1"/>
</dbReference>
<keyword evidence="4" id="KW-0804">Transcription</keyword>